<evidence type="ECO:0000313" key="2">
    <source>
        <dbReference type="EMBL" id="KKM53673.1"/>
    </source>
</evidence>
<comment type="caution">
    <text evidence="2">The sequence shown here is derived from an EMBL/GenBank/DDBJ whole genome shotgun (WGS) entry which is preliminary data.</text>
</comment>
<organism evidence="2">
    <name type="scientific">marine sediment metagenome</name>
    <dbReference type="NCBI Taxonomy" id="412755"/>
    <lineage>
        <taxon>unclassified sequences</taxon>
        <taxon>metagenomes</taxon>
        <taxon>ecological metagenomes</taxon>
    </lineage>
</organism>
<reference evidence="2" key="1">
    <citation type="journal article" date="2015" name="Nature">
        <title>Complex archaea that bridge the gap between prokaryotes and eukaryotes.</title>
        <authorList>
            <person name="Spang A."/>
            <person name="Saw J.H."/>
            <person name="Jorgensen S.L."/>
            <person name="Zaremba-Niedzwiedzka K."/>
            <person name="Martijn J."/>
            <person name="Lind A.E."/>
            <person name="van Eijk R."/>
            <person name="Schleper C."/>
            <person name="Guy L."/>
            <person name="Ettema T.J."/>
        </authorList>
    </citation>
    <scope>NUCLEOTIDE SEQUENCE</scope>
</reference>
<dbReference type="EMBL" id="LAZR01011920">
    <property type="protein sequence ID" value="KKM53673.1"/>
    <property type="molecule type" value="Genomic_DNA"/>
</dbReference>
<proteinExistence type="predicted"/>
<feature type="region of interest" description="Disordered" evidence="1">
    <location>
        <begin position="90"/>
        <end position="126"/>
    </location>
</feature>
<dbReference type="AlphaFoldDB" id="A0A0F9L5J3"/>
<sequence length="126" mass="14691">MIMSIDESQEKIDTIKKKVSRTSLHVGRIPEKTKTEFIKLANSEFEEDYGMTIKWLMDFRKGLLESPNSVLSDRIDVLAEEIRQIKEAMVEKKPDEQKRKMLSGRVLKRRNENEQIRSPTGQKPSV</sequence>
<protein>
    <submittedName>
        <fullName evidence="2">Uncharacterized protein</fullName>
    </submittedName>
</protein>
<accession>A0A0F9L5J3</accession>
<feature type="compositionally biased region" description="Polar residues" evidence="1">
    <location>
        <begin position="116"/>
        <end position="126"/>
    </location>
</feature>
<evidence type="ECO:0000256" key="1">
    <source>
        <dbReference type="SAM" id="MobiDB-lite"/>
    </source>
</evidence>
<feature type="compositionally biased region" description="Basic and acidic residues" evidence="1">
    <location>
        <begin position="90"/>
        <end position="99"/>
    </location>
</feature>
<name>A0A0F9L5J3_9ZZZZ</name>
<gene>
    <name evidence="2" type="ORF">LCGC14_1554110</name>
</gene>